<gene>
    <name evidence="1" type="ORF">QO033_02475</name>
</gene>
<dbReference type="EMBL" id="JASNJD010000001">
    <property type="protein sequence ID" value="MDK3016522.1"/>
    <property type="molecule type" value="Genomic_DNA"/>
</dbReference>
<dbReference type="RefSeq" id="WP_284479332.1">
    <property type="nucleotide sequence ID" value="NZ_JASNJD010000001.1"/>
</dbReference>
<protein>
    <recommendedName>
        <fullName evidence="3">XRE family transcriptional regulator</fullName>
    </recommendedName>
</protein>
<evidence type="ECO:0000313" key="2">
    <source>
        <dbReference type="Proteomes" id="UP001243757"/>
    </source>
</evidence>
<comment type="caution">
    <text evidence="1">The sequence shown here is derived from an EMBL/GenBank/DDBJ whole genome shotgun (WGS) entry which is preliminary data.</text>
</comment>
<organism evidence="1 2">
    <name type="scientific">Pseudodonghicola flavimaris</name>
    <dbReference type="NCBI Taxonomy" id="3050036"/>
    <lineage>
        <taxon>Bacteria</taxon>
        <taxon>Pseudomonadati</taxon>
        <taxon>Pseudomonadota</taxon>
        <taxon>Alphaproteobacteria</taxon>
        <taxon>Rhodobacterales</taxon>
        <taxon>Paracoccaceae</taxon>
        <taxon>Pseudodonghicola</taxon>
    </lineage>
</organism>
<evidence type="ECO:0000313" key="1">
    <source>
        <dbReference type="EMBL" id="MDK3016522.1"/>
    </source>
</evidence>
<evidence type="ECO:0008006" key="3">
    <source>
        <dbReference type="Google" id="ProtNLM"/>
    </source>
</evidence>
<accession>A0ABT7EVZ3</accession>
<keyword evidence="2" id="KW-1185">Reference proteome</keyword>
<reference evidence="1 2" key="1">
    <citation type="submission" date="2023-05" db="EMBL/GenBank/DDBJ databases">
        <title>Pseudodonghicola sp. nov.</title>
        <authorList>
            <person name="Huang J."/>
        </authorList>
    </citation>
    <scope>NUCLEOTIDE SEQUENCE [LARGE SCALE GENOMIC DNA]</scope>
    <source>
        <strain evidence="1 2">IC7</strain>
    </source>
</reference>
<dbReference type="Proteomes" id="UP001243757">
    <property type="component" value="Unassembled WGS sequence"/>
</dbReference>
<proteinExistence type="predicted"/>
<name>A0ABT7EVZ3_9RHOB</name>
<sequence>MRRPRYGTAQSAVRAALDATGKRDKDVADFLGVRGSTLSYATEESDDRPGGLGVNYLHRLALAHPAAAVPLAQHFAAMAGGVYQPIDTEGRVVSLFEHTSLCAKETGEAIAAMARAAEHGSAGNLEAAERETREAIAQMVAYLSAINARAEGAA</sequence>